<feature type="non-terminal residue" evidence="2">
    <location>
        <position position="240"/>
    </location>
</feature>
<accession>A0A6J4HY67</accession>
<evidence type="ECO:0000313" key="2">
    <source>
        <dbReference type="EMBL" id="CAA9237395.1"/>
    </source>
</evidence>
<gene>
    <name evidence="2" type="ORF">AVDCRST_MAG08-1427</name>
</gene>
<feature type="compositionally biased region" description="Low complexity" evidence="1">
    <location>
        <begin position="87"/>
        <end position="97"/>
    </location>
</feature>
<dbReference type="EMBL" id="CADCTG010000129">
    <property type="protein sequence ID" value="CAA9237395.1"/>
    <property type="molecule type" value="Genomic_DNA"/>
</dbReference>
<feature type="region of interest" description="Disordered" evidence="1">
    <location>
        <begin position="1"/>
        <end position="240"/>
    </location>
</feature>
<name>A0A6J4HY67_9PROT</name>
<evidence type="ECO:0000256" key="1">
    <source>
        <dbReference type="SAM" id="MobiDB-lite"/>
    </source>
</evidence>
<proteinExistence type="predicted"/>
<feature type="compositionally biased region" description="Basic residues" evidence="1">
    <location>
        <begin position="8"/>
        <end position="28"/>
    </location>
</feature>
<feature type="compositionally biased region" description="Low complexity" evidence="1">
    <location>
        <begin position="171"/>
        <end position="190"/>
    </location>
</feature>
<protein>
    <submittedName>
        <fullName evidence="2">Ser-tRNA(Ala) deacylase @ Gly-tRNA(Ala) deacylase</fullName>
    </submittedName>
</protein>
<dbReference type="AlphaFoldDB" id="A0A6J4HY67"/>
<feature type="non-terminal residue" evidence="2">
    <location>
        <position position="1"/>
    </location>
</feature>
<feature type="compositionally biased region" description="Basic residues" evidence="1">
    <location>
        <begin position="41"/>
        <end position="65"/>
    </location>
</feature>
<sequence>DGPASPRGRLRARVRSPRAGGRARRRAAGPHGLLRPSGRAAGRHRYAGVGRRRHGRRRSRERPRGHCAAPARRGRGGAAGRGRGGRSARLGAAAPAHADAHHPASAVQRRAGHLRHGQPDRRGPVAPRFRLQGPAAQGVVDGSAERAGRGRPPRGRAVDHRGGAGRRARLGADALGAAAARRGPNPLGADRAGGRARGPPALRRNARAFHRRDRPRGGDEAGEQGQAEPARVRRAGGGGL</sequence>
<reference evidence="2" key="1">
    <citation type="submission" date="2020-02" db="EMBL/GenBank/DDBJ databases">
        <authorList>
            <person name="Meier V. D."/>
        </authorList>
    </citation>
    <scope>NUCLEOTIDE SEQUENCE</scope>
    <source>
        <strain evidence="2">AVDCRST_MAG08</strain>
    </source>
</reference>
<feature type="compositionally biased region" description="Basic residues" evidence="1">
    <location>
        <begin position="204"/>
        <end position="214"/>
    </location>
</feature>
<organism evidence="2">
    <name type="scientific">uncultured Acetobacteraceae bacterium</name>
    <dbReference type="NCBI Taxonomy" id="169975"/>
    <lineage>
        <taxon>Bacteria</taxon>
        <taxon>Pseudomonadati</taxon>
        <taxon>Pseudomonadota</taxon>
        <taxon>Alphaproteobacteria</taxon>
        <taxon>Acetobacterales</taxon>
        <taxon>Acetobacteraceae</taxon>
        <taxon>environmental samples</taxon>
    </lineage>
</organism>